<dbReference type="GO" id="GO:0016787">
    <property type="term" value="F:hydrolase activity"/>
    <property type="evidence" value="ECO:0007669"/>
    <property type="project" value="UniProtKB-KW"/>
</dbReference>
<accession>A0A1M5V9V0</accession>
<evidence type="ECO:0000313" key="8">
    <source>
        <dbReference type="EMBL" id="SHH72000.1"/>
    </source>
</evidence>
<keyword evidence="4" id="KW-0378">Hydrolase</keyword>
<dbReference type="OrthoDB" id="9771229at2"/>
<feature type="domain" description="Endoribonuclease YicC-like C-terminal" evidence="7">
    <location>
        <begin position="174"/>
        <end position="293"/>
    </location>
</feature>
<evidence type="ECO:0000256" key="3">
    <source>
        <dbReference type="ARBA" id="ARBA00022759"/>
    </source>
</evidence>
<dbReference type="InterPro" id="IPR013527">
    <property type="entry name" value="YicC-like_N"/>
</dbReference>
<dbReference type="InterPro" id="IPR005229">
    <property type="entry name" value="YicC/YloC-like"/>
</dbReference>
<dbReference type="Proteomes" id="UP000184139">
    <property type="component" value="Unassembled WGS sequence"/>
</dbReference>
<evidence type="ECO:0000256" key="5">
    <source>
        <dbReference type="ARBA" id="ARBA00035648"/>
    </source>
</evidence>
<evidence type="ECO:0000256" key="4">
    <source>
        <dbReference type="ARBA" id="ARBA00022801"/>
    </source>
</evidence>
<evidence type="ECO:0000259" key="6">
    <source>
        <dbReference type="Pfam" id="PF03755"/>
    </source>
</evidence>
<dbReference type="NCBIfam" id="TIGR00255">
    <property type="entry name" value="YicC/YloC family endoribonuclease"/>
    <property type="match status" value="1"/>
</dbReference>
<keyword evidence="9" id="KW-1185">Reference proteome</keyword>
<dbReference type="GO" id="GO:0004521">
    <property type="term" value="F:RNA endonuclease activity"/>
    <property type="evidence" value="ECO:0007669"/>
    <property type="project" value="InterPro"/>
</dbReference>
<keyword evidence="3" id="KW-0255">Endonuclease</keyword>
<evidence type="ECO:0000256" key="2">
    <source>
        <dbReference type="ARBA" id="ARBA00022722"/>
    </source>
</evidence>
<reference evidence="8 9" key="1">
    <citation type="submission" date="2016-11" db="EMBL/GenBank/DDBJ databases">
        <authorList>
            <person name="Jaros S."/>
            <person name="Januszkiewicz K."/>
            <person name="Wedrychowicz H."/>
        </authorList>
    </citation>
    <scope>NUCLEOTIDE SEQUENCE [LARGE SCALE GENOMIC DNA]</scope>
    <source>
        <strain evidence="8 9">DSM 9705</strain>
    </source>
</reference>
<sequence length="293" mass="33341">MGWKSMTGYGRAECERDGRIWSVEVRSVNNRFLDAKIRLPRDYGQLEDGIRRRVAEFHQRGRVDLSLSVGGDFSDLVSIRFDAKIAATYQQALHSLAAHTGLSPDIDLLHFANLPDILIREQRSEDLDAIAPSIDRVVCEALQRCLEMRVKEAAHLSEDLGRRLRSFATVLASIEDHLPELISQRETALKERLDKLLGHVELDPARLAQEVAMLADKTDVTEELVRLHSHIKQFDDLLESPEPVGRTLDFLIQEFLREVNTMASKINDARIAQQTVALKSELEKMREQVQNIE</sequence>
<dbReference type="PANTHER" id="PTHR30636">
    <property type="entry name" value="UPF0701 PROTEIN YICC"/>
    <property type="match status" value="1"/>
</dbReference>
<dbReference type="InterPro" id="IPR013551">
    <property type="entry name" value="YicC-like_C"/>
</dbReference>
<dbReference type="Pfam" id="PF08340">
    <property type="entry name" value="YicC-like_C"/>
    <property type="match status" value="1"/>
</dbReference>
<dbReference type="PANTHER" id="PTHR30636:SF3">
    <property type="entry name" value="UPF0701 PROTEIN YICC"/>
    <property type="match status" value="1"/>
</dbReference>
<evidence type="ECO:0000313" key="9">
    <source>
        <dbReference type="Proteomes" id="UP000184139"/>
    </source>
</evidence>
<dbReference type="STRING" id="1121409.SAMN02745124_01604"/>
<dbReference type="AlphaFoldDB" id="A0A1M5V9V0"/>
<keyword evidence="2" id="KW-0540">Nuclease</keyword>
<evidence type="ECO:0000256" key="1">
    <source>
        <dbReference type="ARBA" id="ARBA00001968"/>
    </source>
</evidence>
<proteinExistence type="inferred from homology"/>
<dbReference type="RefSeq" id="WP_084540545.1">
    <property type="nucleotide sequence ID" value="NZ_FQXS01000007.1"/>
</dbReference>
<dbReference type="EMBL" id="FQXS01000007">
    <property type="protein sequence ID" value="SHH72000.1"/>
    <property type="molecule type" value="Genomic_DNA"/>
</dbReference>
<gene>
    <name evidence="8" type="ORF">SAMN02745124_01604</name>
</gene>
<organism evidence="8 9">
    <name type="scientific">Desulfofustis glycolicus DSM 9705</name>
    <dbReference type="NCBI Taxonomy" id="1121409"/>
    <lineage>
        <taxon>Bacteria</taxon>
        <taxon>Pseudomonadati</taxon>
        <taxon>Thermodesulfobacteriota</taxon>
        <taxon>Desulfobulbia</taxon>
        <taxon>Desulfobulbales</taxon>
        <taxon>Desulfocapsaceae</taxon>
        <taxon>Desulfofustis</taxon>
    </lineage>
</organism>
<name>A0A1M5V9V0_9BACT</name>
<comment type="cofactor">
    <cofactor evidence="1">
        <name>a divalent metal cation</name>
        <dbReference type="ChEBI" id="CHEBI:60240"/>
    </cofactor>
</comment>
<feature type="domain" description="Endoribonuclease YicC-like N-terminal" evidence="6">
    <location>
        <begin position="4"/>
        <end position="157"/>
    </location>
</feature>
<evidence type="ECO:0000259" key="7">
    <source>
        <dbReference type="Pfam" id="PF08340"/>
    </source>
</evidence>
<dbReference type="Pfam" id="PF03755">
    <property type="entry name" value="YicC-like_N"/>
    <property type="match status" value="1"/>
</dbReference>
<protein>
    <submittedName>
        <fullName evidence="8">TIGR00255 family protein</fullName>
    </submittedName>
</protein>
<comment type="similarity">
    <text evidence="5">Belongs to the YicC/YloC family.</text>
</comment>